<protein>
    <submittedName>
        <fullName evidence="1">Gag-pol protein</fullName>
    </submittedName>
</protein>
<evidence type="ECO:0000313" key="1">
    <source>
        <dbReference type="EnsemblPlants" id="PGSC0003DMT400096626"/>
    </source>
</evidence>
<keyword evidence="2" id="KW-1185">Reference proteome</keyword>
<dbReference type="EnsemblPlants" id="PGSC0003DMT400096626">
    <property type="protein sequence ID" value="PGSC0003DMT400096626"/>
    <property type="gene ID" value="PGSC0003DMG400046197"/>
</dbReference>
<reference evidence="1" key="2">
    <citation type="submission" date="2015-06" db="UniProtKB">
        <authorList>
            <consortium name="EnsemblPlants"/>
        </authorList>
    </citation>
    <scope>IDENTIFICATION</scope>
    <source>
        <strain evidence="1">DM1-3 516 R44</strain>
    </source>
</reference>
<dbReference type="HOGENOM" id="CLU_2150351_0_0_1"/>
<sequence>MLTDFMILSVGVGPFSHTPYSFYFQEKISCVVEVVGCVVEVVGCGVEVLVDLGHYLVVILLLEPLRLKGFRVGKKQREKVNFFGEKGWAVALASAPEKGTLNFPLGAERLAERPAGPSEV</sequence>
<name>M1DYW0_SOLTU</name>
<dbReference type="InParanoid" id="M1DYW0"/>
<proteinExistence type="predicted"/>
<dbReference type="AlphaFoldDB" id="M1DYW0"/>
<reference evidence="2" key="1">
    <citation type="journal article" date="2011" name="Nature">
        <title>Genome sequence and analysis of the tuber crop potato.</title>
        <authorList>
            <consortium name="The Potato Genome Sequencing Consortium"/>
        </authorList>
    </citation>
    <scope>NUCLEOTIDE SEQUENCE [LARGE SCALE GENOMIC DNA]</scope>
    <source>
        <strain evidence="2">cv. DM1-3 516 R44</strain>
    </source>
</reference>
<organism evidence="1 2">
    <name type="scientific">Solanum tuberosum</name>
    <name type="common">Potato</name>
    <dbReference type="NCBI Taxonomy" id="4113"/>
    <lineage>
        <taxon>Eukaryota</taxon>
        <taxon>Viridiplantae</taxon>
        <taxon>Streptophyta</taxon>
        <taxon>Embryophyta</taxon>
        <taxon>Tracheophyta</taxon>
        <taxon>Spermatophyta</taxon>
        <taxon>Magnoliopsida</taxon>
        <taxon>eudicotyledons</taxon>
        <taxon>Gunneridae</taxon>
        <taxon>Pentapetalae</taxon>
        <taxon>asterids</taxon>
        <taxon>lamiids</taxon>
        <taxon>Solanales</taxon>
        <taxon>Solanaceae</taxon>
        <taxon>Solanoideae</taxon>
        <taxon>Solaneae</taxon>
        <taxon>Solanum</taxon>
    </lineage>
</organism>
<evidence type="ECO:0000313" key="2">
    <source>
        <dbReference type="Proteomes" id="UP000011115"/>
    </source>
</evidence>
<dbReference type="PaxDb" id="4113-PGSC0003DMT400096626"/>
<dbReference type="Gramene" id="PGSC0003DMT400096626">
    <property type="protein sequence ID" value="PGSC0003DMT400096626"/>
    <property type="gene ID" value="PGSC0003DMG400046197"/>
</dbReference>
<dbReference type="Proteomes" id="UP000011115">
    <property type="component" value="Unassembled WGS sequence"/>
</dbReference>
<accession>M1DYW0</accession>